<gene>
    <name evidence="1" type="ORF">C482_05281</name>
</gene>
<dbReference type="RefSeq" id="WP_006166419.1">
    <property type="nucleotide sequence ID" value="NZ_AOIN01000037.1"/>
</dbReference>
<dbReference type="InterPro" id="IPR058264">
    <property type="entry name" value="DUF7958"/>
</dbReference>
<proteinExistence type="predicted"/>
<protein>
    <submittedName>
        <fullName evidence="1">Uncharacterized protein</fullName>
    </submittedName>
</protein>
<dbReference type="Proteomes" id="UP000011693">
    <property type="component" value="Unassembled WGS sequence"/>
</dbReference>
<reference evidence="1 2" key="1">
    <citation type="journal article" date="2014" name="PLoS Genet.">
        <title>Phylogenetically driven sequencing of extremely halophilic archaea reveals strategies for static and dynamic osmo-response.</title>
        <authorList>
            <person name="Becker E.A."/>
            <person name="Seitzer P.M."/>
            <person name="Tritt A."/>
            <person name="Larsen D."/>
            <person name="Krusor M."/>
            <person name="Yao A.I."/>
            <person name="Wu D."/>
            <person name="Madern D."/>
            <person name="Eisen J.A."/>
            <person name="Darling A.E."/>
            <person name="Facciotti M.T."/>
        </authorList>
    </citation>
    <scope>NUCLEOTIDE SEQUENCE [LARGE SCALE GENOMIC DNA]</scope>
    <source>
        <strain evidence="1 2">JCM 10990</strain>
    </source>
</reference>
<organism evidence="1 2">
    <name type="scientific">Natrialba chahannaoensis JCM 10990</name>
    <dbReference type="NCBI Taxonomy" id="1227492"/>
    <lineage>
        <taxon>Archaea</taxon>
        <taxon>Methanobacteriati</taxon>
        <taxon>Methanobacteriota</taxon>
        <taxon>Stenosarchaea group</taxon>
        <taxon>Halobacteria</taxon>
        <taxon>Halobacteriales</taxon>
        <taxon>Natrialbaceae</taxon>
        <taxon>Natrialba</taxon>
    </lineage>
</organism>
<dbReference type="OrthoDB" id="195521at2157"/>
<comment type="caution">
    <text evidence="1">The sequence shown here is derived from an EMBL/GenBank/DDBJ whole genome shotgun (WGS) entry which is preliminary data.</text>
</comment>
<dbReference type="Pfam" id="PF25858">
    <property type="entry name" value="DUF7958"/>
    <property type="match status" value="1"/>
</dbReference>
<evidence type="ECO:0000313" key="1">
    <source>
        <dbReference type="EMBL" id="ELZ02264.1"/>
    </source>
</evidence>
<name>M0AXW3_9EURY</name>
<dbReference type="AlphaFoldDB" id="M0AXW3"/>
<dbReference type="STRING" id="1227492.C482_05281"/>
<keyword evidence="2" id="KW-1185">Reference proteome</keyword>
<evidence type="ECO:0000313" key="2">
    <source>
        <dbReference type="Proteomes" id="UP000011693"/>
    </source>
</evidence>
<sequence>MDAIITGESERIGLSVIDNNDIEHLIEMTESGKIRYHEQDGYPDKAANRPLDENEHVNQARRFAKWHVYRERGYDTLPRYHNPNAIVGAMLAVGSMSEPAIDEQFGELLDTVKTHNKGDYADVQVAGVETDQILVYRQDIYVEPDPLDQEQPLAEQFAEYFSDPVQTLQNLLGDNPDQRLNKLLSGEAGPATQLPAFDLETVSSLHYLYNDGGSKQTHNEPAVSDREPDARIELLPLDPSVFDSRRQLLFSHLGNQVRDRFLLMGCEPPAVFQQQGLGSFDGLKMQQLLDMYDRYFLADSAAGTWDPGTLP</sequence>
<accession>M0AXW3</accession>
<dbReference type="EMBL" id="AOIN01000037">
    <property type="protein sequence ID" value="ELZ02264.1"/>
    <property type="molecule type" value="Genomic_DNA"/>
</dbReference>
<dbReference type="PATRIC" id="fig|1227492.4.peg.1020"/>